<comment type="caution">
    <text evidence="7">The sequence shown here is derived from an EMBL/GenBank/DDBJ whole genome shotgun (WGS) entry which is preliminary data.</text>
</comment>
<dbReference type="Pfam" id="PF00001">
    <property type="entry name" value="7tm_1"/>
    <property type="match status" value="1"/>
</dbReference>
<accession>A0AAD8B689</accession>
<dbReference type="GO" id="GO:0004930">
    <property type="term" value="F:G protein-coupled receptor activity"/>
    <property type="evidence" value="ECO:0007669"/>
    <property type="project" value="InterPro"/>
</dbReference>
<dbReference type="EMBL" id="JASAOG010000133">
    <property type="protein sequence ID" value="KAK0048790.1"/>
    <property type="molecule type" value="Genomic_DNA"/>
</dbReference>
<dbReference type="AlphaFoldDB" id="A0AAD8B689"/>
<feature type="transmembrane region" description="Helical" evidence="5">
    <location>
        <begin position="160"/>
        <end position="180"/>
    </location>
</feature>
<feature type="transmembrane region" description="Helical" evidence="5">
    <location>
        <begin position="351"/>
        <end position="376"/>
    </location>
</feature>
<feature type="domain" description="G-protein coupled receptors family 1 profile" evidence="6">
    <location>
        <begin position="46"/>
        <end position="375"/>
    </location>
</feature>
<evidence type="ECO:0000259" key="6">
    <source>
        <dbReference type="PROSITE" id="PS50262"/>
    </source>
</evidence>
<evidence type="ECO:0000256" key="3">
    <source>
        <dbReference type="ARBA" id="ARBA00022989"/>
    </source>
</evidence>
<dbReference type="Proteomes" id="UP001233172">
    <property type="component" value="Unassembled WGS sequence"/>
</dbReference>
<comment type="subcellular location">
    <subcellularLocation>
        <location evidence="1">Membrane</location>
    </subcellularLocation>
</comment>
<dbReference type="SUPFAM" id="SSF81321">
    <property type="entry name" value="Family A G protein-coupled receptor-like"/>
    <property type="match status" value="1"/>
</dbReference>
<keyword evidence="2 5" id="KW-0812">Transmembrane</keyword>
<dbReference type="Gene3D" id="1.20.1070.10">
    <property type="entry name" value="Rhodopsin 7-helix transmembrane proteins"/>
    <property type="match status" value="1"/>
</dbReference>
<evidence type="ECO:0000256" key="4">
    <source>
        <dbReference type="ARBA" id="ARBA00023136"/>
    </source>
</evidence>
<keyword evidence="8" id="KW-1185">Reference proteome</keyword>
<feature type="transmembrane region" description="Helical" evidence="5">
    <location>
        <begin position="36"/>
        <end position="55"/>
    </location>
</feature>
<evidence type="ECO:0000313" key="8">
    <source>
        <dbReference type="Proteomes" id="UP001233172"/>
    </source>
</evidence>
<evidence type="ECO:0000256" key="5">
    <source>
        <dbReference type="SAM" id="Phobius"/>
    </source>
</evidence>
<evidence type="ECO:0000256" key="1">
    <source>
        <dbReference type="ARBA" id="ARBA00004370"/>
    </source>
</evidence>
<keyword evidence="7" id="KW-0675">Receptor</keyword>
<feature type="transmembrane region" description="Helical" evidence="5">
    <location>
        <begin position="218"/>
        <end position="240"/>
    </location>
</feature>
<dbReference type="InterPro" id="IPR017452">
    <property type="entry name" value="GPCR_Rhodpsn_7TM"/>
</dbReference>
<feature type="transmembrane region" description="Helical" evidence="5">
    <location>
        <begin position="316"/>
        <end position="339"/>
    </location>
</feature>
<dbReference type="PANTHER" id="PTHR46641">
    <property type="entry name" value="FMRFAMIDE RECEPTOR-RELATED"/>
    <property type="match status" value="1"/>
</dbReference>
<reference evidence="7" key="1">
    <citation type="journal article" date="2023" name="PLoS Negl. Trop. Dis.">
        <title>A genome sequence for Biomphalaria pfeifferi, the major vector snail for the human-infecting parasite Schistosoma mansoni.</title>
        <authorList>
            <person name="Bu L."/>
            <person name="Lu L."/>
            <person name="Laidemitt M.R."/>
            <person name="Zhang S.M."/>
            <person name="Mutuku M."/>
            <person name="Mkoji G."/>
            <person name="Steinauer M."/>
            <person name="Loker E.S."/>
        </authorList>
    </citation>
    <scope>NUCLEOTIDE SEQUENCE</scope>
    <source>
        <strain evidence="7">KasaAsao</strain>
    </source>
</reference>
<dbReference type="InterPro" id="IPR000276">
    <property type="entry name" value="GPCR_Rhodpsn"/>
</dbReference>
<dbReference type="InterPro" id="IPR052954">
    <property type="entry name" value="GPCR-Ligand_Int"/>
</dbReference>
<gene>
    <name evidence="7" type="ORF">Bpfe_021738</name>
</gene>
<proteinExistence type="predicted"/>
<dbReference type="PROSITE" id="PS50262">
    <property type="entry name" value="G_PROTEIN_RECEP_F1_2"/>
    <property type="match status" value="1"/>
</dbReference>
<evidence type="ECO:0000313" key="7">
    <source>
        <dbReference type="EMBL" id="KAK0048790.1"/>
    </source>
</evidence>
<evidence type="ECO:0000256" key="2">
    <source>
        <dbReference type="ARBA" id="ARBA00022692"/>
    </source>
</evidence>
<dbReference type="GO" id="GO:0016020">
    <property type="term" value="C:membrane"/>
    <property type="evidence" value="ECO:0007669"/>
    <property type="project" value="UniProtKB-SubCell"/>
</dbReference>
<protein>
    <submittedName>
        <fullName evidence="7">Chemosensory receptor C</fullName>
    </submittedName>
</protein>
<sequence length="412" mass="46657">MDSPVTSLRNESAVKPITSAAYPAVNNDIALLAVEYFSPVVSIILGSTGLVFNFLNTKVFLKQGVKDCVAICLLSLSLTDNGSLCCGLMAAGCRVFNAVTSSSRLKFFVDPMSVWRLLVQGQFCFYDLSTYTTAFIATERCLCVMMPLKFKSIFTLRRSFCVLFILYLSTCLFHVFFFTYSEFRIFYDPKLNISQIFLYYSPPHKLVLEQYLQVFNNLSLSCVALLIILITSVAMIYGLLKSEKFRNTSFTVTNTTKTAKRRLEDVRDDVAITAGSQLFSEVFNENNDNVCQSSQSKSNTENKGQTLRNMRVVKMVYILAFICFVCDSLRFAAMTLFYVDTDMRPGERKALAFNVISGMVFVVQIANCSVNILVYLTCNQSYRQTFLSLFRSKTNYYARGQHSHLETFKIVV</sequence>
<keyword evidence="3 5" id="KW-1133">Transmembrane helix</keyword>
<organism evidence="7 8">
    <name type="scientific">Biomphalaria pfeifferi</name>
    <name type="common">Bloodfluke planorb</name>
    <name type="synonym">Freshwater snail</name>
    <dbReference type="NCBI Taxonomy" id="112525"/>
    <lineage>
        <taxon>Eukaryota</taxon>
        <taxon>Metazoa</taxon>
        <taxon>Spiralia</taxon>
        <taxon>Lophotrochozoa</taxon>
        <taxon>Mollusca</taxon>
        <taxon>Gastropoda</taxon>
        <taxon>Heterobranchia</taxon>
        <taxon>Euthyneura</taxon>
        <taxon>Panpulmonata</taxon>
        <taxon>Hygrophila</taxon>
        <taxon>Lymnaeoidea</taxon>
        <taxon>Planorbidae</taxon>
        <taxon>Biomphalaria</taxon>
    </lineage>
</organism>
<keyword evidence="4 5" id="KW-0472">Membrane</keyword>
<name>A0AAD8B689_BIOPF</name>
<reference evidence="7" key="2">
    <citation type="submission" date="2023-04" db="EMBL/GenBank/DDBJ databases">
        <authorList>
            <person name="Bu L."/>
            <person name="Lu L."/>
            <person name="Laidemitt M.R."/>
            <person name="Zhang S.M."/>
            <person name="Mutuku M."/>
            <person name="Mkoji G."/>
            <person name="Steinauer M."/>
            <person name="Loker E.S."/>
        </authorList>
    </citation>
    <scope>NUCLEOTIDE SEQUENCE</scope>
    <source>
        <strain evidence="7">KasaAsao</strain>
        <tissue evidence="7">Whole Snail</tissue>
    </source>
</reference>